<accession>A0A3S4G2E7</accession>
<dbReference type="CDD" id="cd01948">
    <property type="entry name" value="EAL"/>
    <property type="match status" value="1"/>
</dbReference>
<sequence>MLLRDLNQYWFSAEPVQQLVLELTERDALLDVDYRLMRELHRKGVKLAIDDFGTGNSSLSWLEKLRPDILKIDKSFTAAIGTDAVNSTVTDIIIALGQRLNIELVAEGVENQTQAQHLRQHGVQMLQGYLYAKPMPISEFPQWLAGSAPPPPGITDRLCPLCRIYRLDSCV</sequence>
<evidence type="ECO:0000259" key="4">
    <source>
        <dbReference type="PROSITE" id="PS50883"/>
    </source>
</evidence>
<proteinExistence type="inferred from homology"/>
<dbReference type="Proteomes" id="UP000275676">
    <property type="component" value="Chromosome"/>
</dbReference>
<evidence type="ECO:0000313" key="6">
    <source>
        <dbReference type="Proteomes" id="UP000275676"/>
    </source>
</evidence>
<reference evidence="5 6" key="1">
    <citation type="submission" date="2018-12" db="EMBL/GenBank/DDBJ databases">
        <authorList>
            <consortium name="Pathogen Informatics"/>
        </authorList>
    </citation>
    <scope>NUCLEOTIDE SEQUENCE [LARGE SCALE GENOMIC DNA]</scope>
    <source>
        <strain evidence="5 6">NCTC10047</strain>
    </source>
</reference>
<evidence type="ECO:0000256" key="3">
    <source>
        <dbReference type="ARBA" id="ARBA00018009"/>
    </source>
</evidence>
<dbReference type="SUPFAM" id="SSF141868">
    <property type="entry name" value="EAL domain-like"/>
    <property type="match status" value="1"/>
</dbReference>
<protein>
    <recommendedName>
        <fullName evidence="3">Anti-FlhC(2)FlhD(4) factor YdiV</fullName>
    </recommendedName>
</protein>
<evidence type="ECO:0000256" key="1">
    <source>
        <dbReference type="ARBA" id="ARBA00010927"/>
    </source>
</evidence>
<dbReference type="InterPro" id="IPR050706">
    <property type="entry name" value="Cyclic-di-GMP_PDE-like"/>
</dbReference>
<dbReference type="Pfam" id="PF00563">
    <property type="entry name" value="EAL"/>
    <property type="match status" value="1"/>
</dbReference>
<name>A0A3S4G2E7_SALER</name>
<dbReference type="InterPro" id="IPR035919">
    <property type="entry name" value="EAL_sf"/>
</dbReference>
<feature type="domain" description="EAL" evidence="4">
    <location>
        <begin position="1"/>
        <end position="148"/>
    </location>
</feature>
<dbReference type="PANTHER" id="PTHR33121">
    <property type="entry name" value="CYCLIC DI-GMP PHOSPHODIESTERASE PDEF"/>
    <property type="match status" value="1"/>
</dbReference>
<dbReference type="GO" id="GO:0071111">
    <property type="term" value="F:cyclic-guanylate-specific phosphodiesterase activity"/>
    <property type="evidence" value="ECO:0007669"/>
    <property type="project" value="InterPro"/>
</dbReference>
<organism evidence="5 6">
    <name type="scientific">Salmonella enterica subsp. arizonae</name>
    <dbReference type="NCBI Taxonomy" id="59203"/>
    <lineage>
        <taxon>Bacteria</taxon>
        <taxon>Pseudomonadati</taxon>
        <taxon>Pseudomonadota</taxon>
        <taxon>Gammaproteobacteria</taxon>
        <taxon>Enterobacterales</taxon>
        <taxon>Enterobacteriaceae</taxon>
        <taxon>Salmonella</taxon>
    </lineage>
</organism>
<dbReference type="SMART" id="SM00052">
    <property type="entry name" value="EAL"/>
    <property type="match status" value="1"/>
</dbReference>
<gene>
    <name evidence="5" type="primary">SBOV18551_1</name>
    <name evidence="5" type="ORF">NCTC10047_02573</name>
</gene>
<dbReference type="AlphaFoldDB" id="A0A3S4G2E7"/>
<dbReference type="Gene3D" id="3.20.20.450">
    <property type="entry name" value="EAL domain"/>
    <property type="match status" value="1"/>
</dbReference>
<evidence type="ECO:0000256" key="2">
    <source>
        <dbReference type="ARBA" id="ARBA00011576"/>
    </source>
</evidence>
<dbReference type="PROSITE" id="PS50883">
    <property type="entry name" value="EAL"/>
    <property type="match status" value="1"/>
</dbReference>
<comment type="subunit">
    <text evidence="2">Interacts with FlhD in the FlhC(2)FlhD(4) heterohexamer, inhibiting its ability to activate transcription.</text>
</comment>
<dbReference type="InterPro" id="IPR001633">
    <property type="entry name" value="EAL_dom"/>
</dbReference>
<dbReference type="PANTHER" id="PTHR33121:SF79">
    <property type="entry name" value="CYCLIC DI-GMP PHOSPHODIESTERASE PDED-RELATED"/>
    <property type="match status" value="1"/>
</dbReference>
<comment type="similarity">
    <text evidence="1">Belongs to the YdiV family.</text>
</comment>
<dbReference type="EMBL" id="LR134156">
    <property type="protein sequence ID" value="VEA76679.1"/>
    <property type="molecule type" value="Genomic_DNA"/>
</dbReference>
<evidence type="ECO:0000313" key="5">
    <source>
        <dbReference type="EMBL" id="VEA76679.1"/>
    </source>
</evidence>